<protein>
    <submittedName>
        <fullName evidence="2">Uncharacterized protein</fullName>
    </submittedName>
</protein>
<accession>A0A553P9X7</accession>
<proteinExistence type="predicted"/>
<keyword evidence="3" id="KW-1185">Reference proteome</keyword>
<evidence type="ECO:0000313" key="3">
    <source>
        <dbReference type="Proteomes" id="UP000318571"/>
    </source>
</evidence>
<name>A0A553P9X7_TIGCA</name>
<comment type="caution">
    <text evidence="2">The sequence shown here is derived from an EMBL/GenBank/DDBJ whole genome shotgun (WGS) entry which is preliminary data.</text>
</comment>
<dbReference type="EMBL" id="VCGU01000005">
    <property type="protein sequence ID" value="TRY74491.1"/>
    <property type="molecule type" value="Genomic_DNA"/>
</dbReference>
<feature type="region of interest" description="Disordered" evidence="1">
    <location>
        <begin position="1"/>
        <end position="29"/>
    </location>
</feature>
<dbReference type="Proteomes" id="UP000318571">
    <property type="component" value="Chromosome 2"/>
</dbReference>
<reference evidence="2 3" key="1">
    <citation type="journal article" date="2018" name="Nat. Ecol. Evol.">
        <title>Genomic signatures of mitonuclear coevolution across populations of Tigriopus californicus.</title>
        <authorList>
            <person name="Barreto F.S."/>
            <person name="Watson E.T."/>
            <person name="Lima T.G."/>
            <person name="Willett C.S."/>
            <person name="Edmands S."/>
            <person name="Li W."/>
            <person name="Burton R.S."/>
        </authorList>
    </citation>
    <scope>NUCLEOTIDE SEQUENCE [LARGE SCALE GENOMIC DNA]</scope>
    <source>
        <strain evidence="2 3">San Diego</strain>
    </source>
</reference>
<gene>
    <name evidence="2" type="ORF">TCAL_15655</name>
</gene>
<evidence type="ECO:0000256" key="1">
    <source>
        <dbReference type="SAM" id="MobiDB-lite"/>
    </source>
</evidence>
<feature type="compositionally biased region" description="Polar residues" evidence="1">
    <location>
        <begin position="1"/>
        <end position="21"/>
    </location>
</feature>
<organism evidence="2 3">
    <name type="scientific">Tigriopus californicus</name>
    <name type="common">Marine copepod</name>
    <dbReference type="NCBI Taxonomy" id="6832"/>
    <lineage>
        <taxon>Eukaryota</taxon>
        <taxon>Metazoa</taxon>
        <taxon>Ecdysozoa</taxon>
        <taxon>Arthropoda</taxon>
        <taxon>Crustacea</taxon>
        <taxon>Multicrustacea</taxon>
        <taxon>Hexanauplia</taxon>
        <taxon>Copepoda</taxon>
        <taxon>Harpacticoida</taxon>
        <taxon>Harpacticidae</taxon>
        <taxon>Tigriopus</taxon>
    </lineage>
</organism>
<evidence type="ECO:0000313" key="2">
    <source>
        <dbReference type="EMBL" id="TRY74491.1"/>
    </source>
</evidence>
<dbReference type="AlphaFoldDB" id="A0A553P9X7"/>
<sequence length="61" mass="6549">MSSSPKNASPITESGTRSTSLPPIAHNLNPKTILISQWEDSANAKGTNLRGYPHQKKYGLG</sequence>